<reference evidence="2 3" key="1">
    <citation type="journal article" date="2018" name="BMC Genomics">
        <title>High genomic variability in the plant pathogenic bacterium Pectobacterium parmentieri deciphered from de novo assembled complete genomes.</title>
        <authorList>
            <person name="Zoledowska S."/>
            <person name="Motyka-Pomagruk A."/>
            <person name="Sledz W."/>
            <person name="Mengoni A."/>
            <person name="Lojkowska E."/>
        </authorList>
    </citation>
    <scope>NUCLEOTIDE SEQUENCE [LARGE SCALE GENOMIC DNA]</scope>
    <source>
        <strain evidence="2 3">IFB5626</strain>
    </source>
</reference>
<name>A0A8B3FE14_PECPM</name>
<feature type="region of interest" description="Disordered" evidence="1">
    <location>
        <begin position="42"/>
        <end position="61"/>
    </location>
</feature>
<evidence type="ECO:0000313" key="3">
    <source>
        <dbReference type="Proteomes" id="UP000269665"/>
    </source>
</evidence>
<accession>A0A8B3FE14</accession>
<dbReference type="AlphaFoldDB" id="A0A8B3FE14"/>
<organism evidence="2 3">
    <name type="scientific">Pectobacterium parmentieri</name>
    <dbReference type="NCBI Taxonomy" id="1905730"/>
    <lineage>
        <taxon>Bacteria</taxon>
        <taxon>Pseudomonadati</taxon>
        <taxon>Pseudomonadota</taxon>
        <taxon>Gammaproteobacteria</taxon>
        <taxon>Enterobacterales</taxon>
        <taxon>Pectobacteriaceae</taxon>
        <taxon>Pectobacterium</taxon>
    </lineage>
</organism>
<evidence type="ECO:0000256" key="1">
    <source>
        <dbReference type="SAM" id="MobiDB-lite"/>
    </source>
</evidence>
<evidence type="ECO:0000313" key="2">
    <source>
        <dbReference type="EMBL" id="RKO76610.1"/>
    </source>
</evidence>
<gene>
    <name evidence="2" type="ORF">C5E00_07350</name>
</gene>
<protein>
    <submittedName>
        <fullName evidence="2">Uncharacterized protein</fullName>
    </submittedName>
</protein>
<dbReference type="KEGG" id="ppar:A8F97_05700"/>
<sequence>MFWPRIGWAVAFDTTLCARTQRMAFQTKTISTTPPIGNLEREVKGMFPPLPEPERTTKTISRKSKQCTECHVLFTLNALIFKISNSIDSLSFFY</sequence>
<dbReference type="EMBL" id="PSZG01000001">
    <property type="protein sequence ID" value="RKO76610.1"/>
    <property type="molecule type" value="Genomic_DNA"/>
</dbReference>
<dbReference type="Proteomes" id="UP000269665">
    <property type="component" value="Unassembled WGS sequence"/>
</dbReference>
<proteinExistence type="predicted"/>
<comment type="caution">
    <text evidence="2">The sequence shown here is derived from an EMBL/GenBank/DDBJ whole genome shotgun (WGS) entry which is preliminary data.</text>
</comment>